<dbReference type="EMBL" id="FNQY01000026">
    <property type="protein sequence ID" value="SEA54083.1"/>
    <property type="molecule type" value="Genomic_DNA"/>
</dbReference>
<feature type="domain" description="TonB-dependent receptor plug" evidence="4">
    <location>
        <begin position="151"/>
        <end position="248"/>
    </location>
</feature>
<dbReference type="Gene3D" id="2.170.130.10">
    <property type="entry name" value="TonB-dependent receptor, plug domain"/>
    <property type="match status" value="1"/>
</dbReference>
<evidence type="ECO:0000313" key="6">
    <source>
        <dbReference type="Proteomes" id="UP000199041"/>
    </source>
</evidence>
<dbReference type="Pfam" id="PF07715">
    <property type="entry name" value="Plug"/>
    <property type="match status" value="1"/>
</dbReference>
<keyword evidence="6" id="KW-1185">Reference proteome</keyword>
<comment type="subcellular location">
    <subcellularLocation>
        <location evidence="1">Cell outer membrane</location>
    </subcellularLocation>
</comment>
<dbReference type="GO" id="GO:0009279">
    <property type="term" value="C:cell outer membrane"/>
    <property type="evidence" value="ECO:0007669"/>
    <property type="project" value="UniProtKB-SubCell"/>
</dbReference>
<dbReference type="STRING" id="551991.SAMN05192529_12636"/>
<accession>A0A1H4C195</accession>
<name>A0A1H4C195_9BACT</name>
<keyword evidence="2" id="KW-0472">Membrane</keyword>
<dbReference type="InterPro" id="IPR008969">
    <property type="entry name" value="CarboxyPept-like_regulatory"/>
</dbReference>
<evidence type="ECO:0000313" key="5">
    <source>
        <dbReference type="EMBL" id="SEA54083.1"/>
    </source>
</evidence>
<keyword evidence="3" id="KW-0998">Cell outer membrane</keyword>
<dbReference type="PANTHER" id="PTHR40980:SF4">
    <property type="entry name" value="TONB-DEPENDENT RECEPTOR-LIKE BETA-BARREL DOMAIN-CONTAINING PROTEIN"/>
    <property type="match status" value="1"/>
</dbReference>
<dbReference type="SUPFAM" id="SSF49464">
    <property type="entry name" value="Carboxypeptidase regulatory domain-like"/>
    <property type="match status" value="1"/>
</dbReference>
<dbReference type="InterPro" id="IPR012910">
    <property type="entry name" value="Plug_dom"/>
</dbReference>
<dbReference type="Gene3D" id="2.60.40.1120">
    <property type="entry name" value="Carboxypeptidase-like, regulatory domain"/>
    <property type="match status" value="1"/>
</dbReference>
<dbReference type="OrthoDB" id="9768470at2"/>
<proteinExistence type="predicted"/>
<dbReference type="InterPro" id="IPR036942">
    <property type="entry name" value="Beta-barrel_TonB_sf"/>
</dbReference>
<dbReference type="Proteomes" id="UP000199041">
    <property type="component" value="Unassembled WGS sequence"/>
</dbReference>
<gene>
    <name evidence="5" type="ORF">SAMN05192529_12636</name>
</gene>
<sequence length="944" mass="105098">MKRFLNHNLKIKIVLPQIYLLLLISFLLAGITATQAKPVDDSKIQITGQVLDESGSPVAGATIKILNSHTGAVSEADGTFELMAPKDTTCSLSIEAVGFEKKLFEINPKTQKDQTLKISLQSAAGNLADVTVAAVRRSVGSLDLVYANQKAASAISDGISQDVIKKSPDRNMGDVLKRISGASIQDNKFVIIRGLNERYNTAQMNGALLPSTEPDKKAFAFDIIPASLIDQVVIYKSMTPDLPADFAGGAIDITTKAFPNKRVSELSLSLGYQANTTFKSFKKSNVTGSYDYLGYFDDKRSLPASYNYYKNSFSHQEDGIKMAVTEKFSNNFGYKNASNSLPDFSIGYTGGDTRYTKGDKKFGYIYAVGFSSSREVTKGVINDYTIDRHQIYSSSATEYAYKYGHYGLLNLSYAFNNKNKLLFKNLYNNQLTSEVTLRDGSNLSNETPQPFISSSSKATRDGLLQSVLQGIHDFKEDQELNWNLSYARTYHYSPDETILALNENEAGGYERKLSNENSPAIQDAGRVYSSNLEQQFGASWDYSLGFKLGDVKQLFKAGMNTYYRLKDVSVEALGYASLSAYGVTMTADQQNPYNLFTPENIEQYKITVANIGNNSTDYQGKSWNTNGFLMLENKWLENWTLKWGAAVSSYNQKLIPTSGSVIQKNNTDILPSAILTFRPATSMNLRLAGSQSVNRPEFRELADYSLYDYNKDFIYRGNPNLTRSKITNLDFRYEFFPGAGEILSASVFYKHFQDPIEQVNQGNGVLNYQNADNAQLYGAEIEIRKKLDFLGSAFLSKWSFYGNGTYVDGDIQLSGTKGKSLMQGQSPYLIGAGLSYTDGDFAFNLLYQKAGPRLAFRGQGDGQMNIYEKGRDIVDAQISYRMLKSKKLEIKLSAKDLLAQSIDWYYKFDVSGSSSKMGYNASTDKITRQFKPNTGLNLSLKYQF</sequence>
<organism evidence="5 6">
    <name type="scientific">Arachidicoccus rhizosphaerae</name>
    <dbReference type="NCBI Taxonomy" id="551991"/>
    <lineage>
        <taxon>Bacteria</taxon>
        <taxon>Pseudomonadati</taxon>
        <taxon>Bacteroidota</taxon>
        <taxon>Chitinophagia</taxon>
        <taxon>Chitinophagales</taxon>
        <taxon>Chitinophagaceae</taxon>
        <taxon>Arachidicoccus</taxon>
    </lineage>
</organism>
<dbReference type="AlphaFoldDB" id="A0A1H4C195"/>
<reference evidence="5 6" key="1">
    <citation type="submission" date="2016-10" db="EMBL/GenBank/DDBJ databases">
        <authorList>
            <person name="de Groot N.N."/>
        </authorList>
    </citation>
    <scope>NUCLEOTIDE SEQUENCE [LARGE SCALE GENOMIC DNA]</scope>
    <source>
        <strain evidence="5 6">Vu-144</strain>
    </source>
</reference>
<dbReference type="PANTHER" id="PTHR40980">
    <property type="entry name" value="PLUG DOMAIN-CONTAINING PROTEIN"/>
    <property type="match status" value="1"/>
</dbReference>
<dbReference type="Gene3D" id="2.40.170.20">
    <property type="entry name" value="TonB-dependent receptor, beta-barrel domain"/>
    <property type="match status" value="1"/>
</dbReference>
<dbReference type="InterPro" id="IPR037066">
    <property type="entry name" value="Plug_dom_sf"/>
</dbReference>
<evidence type="ECO:0000256" key="1">
    <source>
        <dbReference type="ARBA" id="ARBA00004442"/>
    </source>
</evidence>
<protein>
    <submittedName>
        <fullName evidence="5">TonB-dependent receptor</fullName>
    </submittedName>
</protein>
<dbReference type="Pfam" id="PF13715">
    <property type="entry name" value="CarbopepD_reg_2"/>
    <property type="match status" value="1"/>
</dbReference>
<keyword evidence="5" id="KW-0675">Receptor</keyword>
<dbReference type="SUPFAM" id="SSF56935">
    <property type="entry name" value="Porins"/>
    <property type="match status" value="1"/>
</dbReference>
<evidence type="ECO:0000256" key="3">
    <source>
        <dbReference type="ARBA" id="ARBA00023237"/>
    </source>
</evidence>
<evidence type="ECO:0000256" key="2">
    <source>
        <dbReference type="ARBA" id="ARBA00023136"/>
    </source>
</evidence>
<evidence type="ECO:0000259" key="4">
    <source>
        <dbReference type="Pfam" id="PF07715"/>
    </source>
</evidence>